<keyword evidence="3" id="KW-0813">Transport</keyword>
<keyword evidence="8" id="KW-0539">Nucleus</keyword>
<dbReference type="Gene3D" id="1.20.5.170">
    <property type="match status" value="1"/>
</dbReference>
<evidence type="ECO:0000256" key="3">
    <source>
        <dbReference type="ARBA" id="ARBA00022448"/>
    </source>
</evidence>
<dbReference type="GeneID" id="102801612"/>
<dbReference type="InterPro" id="IPR007758">
    <property type="entry name" value="Nucleoporin_NSP1_C"/>
</dbReference>
<dbReference type="Proteomes" id="UP000694865">
    <property type="component" value="Unplaced"/>
</dbReference>
<evidence type="ECO:0000256" key="5">
    <source>
        <dbReference type="ARBA" id="ARBA00022927"/>
    </source>
</evidence>
<keyword evidence="10" id="KW-1185">Reference proteome</keyword>
<keyword evidence="7" id="KW-0906">Nuclear pore complex</keyword>
<sequence length="190" mass="22392">MNYRQLEESINKWTVDLEEQEKVFLTQATQVNAWDRLLIENGEKIKVLHGDVEKVKVDQQRLEHELDFILSQQRELEDMLKPLEESVKTQQSSVYAQHADIEREHTYQMAENIDAQLKRMAQDLKEIIEHVNNMNTSSQDSNDPIQQVAKILNAHMDSLQWVDQNTALLNRKVDEISKQNEIVRKQQERS</sequence>
<protein>
    <submittedName>
        <fullName evidence="11">Nuclear pore glycoprotein p62-like</fullName>
    </submittedName>
</protein>
<evidence type="ECO:0000313" key="11">
    <source>
        <dbReference type="RefSeq" id="XP_006822534.1"/>
    </source>
</evidence>
<feature type="domain" description="Nucleoporin NSP1-like C-terminal" evidence="9">
    <location>
        <begin position="1"/>
        <end position="100"/>
    </location>
</feature>
<gene>
    <name evidence="11" type="primary">LOC102801612</name>
</gene>
<dbReference type="InterPro" id="IPR026010">
    <property type="entry name" value="NSP1/NUP62"/>
</dbReference>
<organism evidence="10 11">
    <name type="scientific">Saccoglossus kowalevskii</name>
    <name type="common">Acorn worm</name>
    <dbReference type="NCBI Taxonomy" id="10224"/>
    <lineage>
        <taxon>Eukaryota</taxon>
        <taxon>Metazoa</taxon>
        <taxon>Hemichordata</taxon>
        <taxon>Enteropneusta</taxon>
        <taxon>Harrimaniidae</taxon>
        <taxon>Saccoglossus</taxon>
    </lineage>
</organism>
<keyword evidence="5" id="KW-0653">Protein transport</keyword>
<dbReference type="PANTHER" id="PTHR12084:SF0">
    <property type="entry name" value="NUCLEAR PORE GLYCOPROTEIN P62"/>
    <property type="match status" value="1"/>
</dbReference>
<evidence type="ECO:0000313" key="10">
    <source>
        <dbReference type="Proteomes" id="UP000694865"/>
    </source>
</evidence>
<evidence type="ECO:0000256" key="7">
    <source>
        <dbReference type="ARBA" id="ARBA00023132"/>
    </source>
</evidence>
<comment type="similarity">
    <text evidence="2">Belongs to the nucleoporin NSP1/NUP62 family.</text>
</comment>
<comment type="subcellular location">
    <subcellularLocation>
        <location evidence="1">Nucleus</location>
        <location evidence="1">Nuclear pore complex</location>
    </subcellularLocation>
</comment>
<name>A0ABM0MR93_SACKO</name>
<feature type="non-terminal residue" evidence="11">
    <location>
        <position position="190"/>
    </location>
</feature>
<proteinExistence type="inferred from homology"/>
<keyword evidence="4" id="KW-0509">mRNA transport</keyword>
<reference evidence="11" key="1">
    <citation type="submission" date="2025-08" db="UniProtKB">
        <authorList>
            <consortium name="RefSeq"/>
        </authorList>
    </citation>
    <scope>IDENTIFICATION</scope>
    <source>
        <tissue evidence="11">Testes</tissue>
    </source>
</reference>
<accession>A0ABM0MR93</accession>
<evidence type="ECO:0000256" key="4">
    <source>
        <dbReference type="ARBA" id="ARBA00022816"/>
    </source>
</evidence>
<evidence type="ECO:0000256" key="1">
    <source>
        <dbReference type="ARBA" id="ARBA00004567"/>
    </source>
</evidence>
<dbReference type="Pfam" id="PF05064">
    <property type="entry name" value="Nsp1_C"/>
    <property type="match status" value="1"/>
</dbReference>
<evidence type="ECO:0000256" key="8">
    <source>
        <dbReference type="ARBA" id="ARBA00023242"/>
    </source>
</evidence>
<keyword evidence="6" id="KW-0811">Translocation</keyword>
<evidence type="ECO:0000256" key="2">
    <source>
        <dbReference type="ARBA" id="ARBA00005911"/>
    </source>
</evidence>
<evidence type="ECO:0000256" key="6">
    <source>
        <dbReference type="ARBA" id="ARBA00023010"/>
    </source>
</evidence>
<evidence type="ECO:0000259" key="9">
    <source>
        <dbReference type="Pfam" id="PF05064"/>
    </source>
</evidence>
<dbReference type="RefSeq" id="XP_006822534.1">
    <property type="nucleotide sequence ID" value="XM_006822471.1"/>
</dbReference>
<dbReference type="PANTHER" id="PTHR12084">
    <property type="entry name" value="NUCLEAR PORE GLYCOPROTEIN P62-RELATED"/>
    <property type="match status" value="1"/>
</dbReference>